<evidence type="ECO:0000256" key="8">
    <source>
        <dbReference type="ARBA" id="ARBA00022889"/>
    </source>
</evidence>
<dbReference type="InterPro" id="IPR007110">
    <property type="entry name" value="Ig-like_dom"/>
</dbReference>
<keyword evidence="8" id="KW-0130">Cell adhesion</keyword>
<dbReference type="InterPro" id="IPR013783">
    <property type="entry name" value="Ig-like_fold"/>
</dbReference>
<dbReference type="InterPro" id="IPR036179">
    <property type="entry name" value="Ig-like_dom_sf"/>
</dbReference>
<evidence type="ECO:0000256" key="3">
    <source>
        <dbReference type="ARBA" id="ARBA00007810"/>
    </source>
</evidence>
<dbReference type="InterPro" id="IPR003599">
    <property type="entry name" value="Ig_sub"/>
</dbReference>
<keyword evidence="4" id="KW-1003">Cell membrane</keyword>
<keyword evidence="6 16" id="KW-0732">Signal</keyword>
<evidence type="ECO:0000256" key="1">
    <source>
        <dbReference type="ARBA" id="ARBA00004251"/>
    </source>
</evidence>
<comment type="subcellular location">
    <subcellularLocation>
        <location evidence="2">Cell junction</location>
        <location evidence="2">Adherens junction</location>
    </subcellularLocation>
    <subcellularLocation>
        <location evidence="1">Cell membrane</location>
        <topology evidence="1">Single-pass type I membrane protein</topology>
    </subcellularLocation>
</comment>
<evidence type="ECO:0000256" key="4">
    <source>
        <dbReference type="ARBA" id="ARBA00022475"/>
    </source>
</evidence>
<dbReference type="GO" id="GO:0005886">
    <property type="term" value="C:plasma membrane"/>
    <property type="evidence" value="ECO:0000318"/>
    <property type="project" value="GO_Central"/>
</dbReference>
<dbReference type="Gene3D" id="2.60.40.10">
    <property type="entry name" value="Immunoglobulins"/>
    <property type="match status" value="3"/>
</dbReference>
<feature type="domain" description="Ig-like" evidence="17">
    <location>
        <begin position="19"/>
        <end position="146"/>
    </location>
</feature>
<keyword evidence="11 15" id="KW-0472">Membrane</keyword>
<evidence type="ECO:0000256" key="5">
    <source>
        <dbReference type="ARBA" id="ARBA00022692"/>
    </source>
</evidence>
<dbReference type="FunFam" id="2.60.40.10:FF:000427">
    <property type="entry name" value="Nectin cell adhesion molecule 1"/>
    <property type="match status" value="1"/>
</dbReference>
<protein>
    <submittedName>
        <fullName evidence="19">Nectin-1 isoform X1</fullName>
    </submittedName>
</protein>
<keyword evidence="9" id="KW-0965">Cell junction</keyword>
<evidence type="ECO:0000259" key="17">
    <source>
        <dbReference type="PROSITE" id="PS50835"/>
    </source>
</evidence>
<dbReference type="GeneID" id="494856"/>
<evidence type="ECO:0000313" key="18">
    <source>
        <dbReference type="Proteomes" id="UP000186698"/>
    </source>
</evidence>
<dbReference type="FunFam" id="2.60.40.10:FF:000304">
    <property type="entry name" value="Nectin cell adhesion molecule 1"/>
    <property type="match status" value="1"/>
</dbReference>
<dbReference type="SMART" id="SM00409">
    <property type="entry name" value="IG"/>
    <property type="match status" value="3"/>
</dbReference>
<dbReference type="InterPro" id="IPR013162">
    <property type="entry name" value="CD80_C2-set"/>
</dbReference>
<dbReference type="RefSeq" id="XP_041425162.1">
    <property type="nucleotide sequence ID" value="XM_041569228.1"/>
</dbReference>
<evidence type="ECO:0000256" key="13">
    <source>
        <dbReference type="ARBA" id="ARBA00023180"/>
    </source>
</evidence>
<evidence type="ECO:0000256" key="7">
    <source>
        <dbReference type="ARBA" id="ARBA00022737"/>
    </source>
</evidence>
<dbReference type="GO" id="GO:0007157">
    <property type="term" value="P:heterophilic cell-cell adhesion via plasma membrane cell adhesion molecules"/>
    <property type="evidence" value="ECO:0000318"/>
    <property type="project" value="GO_Central"/>
</dbReference>
<feature type="domain" description="Ig-like" evidence="17">
    <location>
        <begin position="151"/>
        <end position="247"/>
    </location>
</feature>
<dbReference type="InterPro" id="IPR013106">
    <property type="entry name" value="Ig_V-set"/>
</dbReference>
<keyword evidence="13" id="KW-0325">Glycoprotein</keyword>
<keyword evidence="18" id="KW-1185">Reference proteome</keyword>
<dbReference type="Proteomes" id="UP000186698">
    <property type="component" value="Chromosome 7L"/>
</dbReference>
<feature type="domain" description="Ig-like" evidence="17">
    <location>
        <begin position="252"/>
        <end position="339"/>
    </location>
</feature>
<feature type="transmembrane region" description="Helical" evidence="15">
    <location>
        <begin position="351"/>
        <end position="374"/>
    </location>
</feature>
<dbReference type="PANTHER" id="PTHR23277">
    <property type="entry name" value="NECTIN-RELATED"/>
    <property type="match status" value="1"/>
</dbReference>
<evidence type="ECO:0000256" key="12">
    <source>
        <dbReference type="ARBA" id="ARBA00023157"/>
    </source>
</evidence>
<dbReference type="GO" id="GO:0001618">
    <property type="term" value="F:virus receptor activity"/>
    <property type="evidence" value="ECO:0000318"/>
    <property type="project" value="GO_Central"/>
</dbReference>
<keyword evidence="5 15" id="KW-0812">Transmembrane</keyword>
<keyword evidence="7" id="KW-0677">Repeat</keyword>
<evidence type="ECO:0000256" key="2">
    <source>
        <dbReference type="ARBA" id="ARBA00004536"/>
    </source>
</evidence>
<evidence type="ECO:0000256" key="16">
    <source>
        <dbReference type="SAM" id="SignalP"/>
    </source>
</evidence>
<name>A0A8J1L6I2_XENLA</name>
<dbReference type="PANTHER" id="PTHR23277:SF69">
    <property type="entry name" value="NECTIN-1"/>
    <property type="match status" value="1"/>
</dbReference>
<evidence type="ECO:0000256" key="6">
    <source>
        <dbReference type="ARBA" id="ARBA00022729"/>
    </source>
</evidence>
<reference evidence="19" key="1">
    <citation type="submission" date="2025-08" db="UniProtKB">
        <authorList>
            <consortium name="RefSeq"/>
        </authorList>
    </citation>
    <scope>IDENTIFICATION</scope>
    <source>
        <strain evidence="19">J_2021</strain>
        <tissue evidence="19">Erythrocytes</tissue>
    </source>
</reference>
<dbReference type="AlphaFoldDB" id="A0A8J1L6I2"/>
<dbReference type="Pfam" id="PF08205">
    <property type="entry name" value="C2-set_2"/>
    <property type="match status" value="1"/>
</dbReference>
<evidence type="ECO:0000256" key="14">
    <source>
        <dbReference type="SAM" id="MobiDB-lite"/>
    </source>
</evidence>
<dbReference type="PROSITE" id="PS50835">
    <property type="entry name" value="IG_LIKE"/>
    <property type="match status" value="3"/>
</dbReference>
<dbReference type="GO" id="GO:0098631">
    <property type="term" value="F:cell adhesion mediator activity"/>
    <property type="evidence" value="ECO:0000318"/>
    <property type="project" value="GO_Central"/>
</dbReference>
<proteinExistence type="inferred from homology"/>
<evidence type="ECO:0000256" key="11">
    <source>
        <dbReference type="ARBA" id="ARBA00023136"/>
    </source>
</evidence>
<dbReference type="GO" id="GO:0007156">
    <property type="term" value="P:homophilic cell adhesion via plasma membrane adhesion molecules"/>
    <property type="evidence" value="ECO:0000318"/>
    <property type="project" value="GO_Central"/>
</dbReference>
<organism evidence="18 19">
    <name type="scientific">Xenopus laevis</name>
    <name type="common">African clawed frog</name>
    <dbReference type="NCBI Taxonomy" id="8355"/>
    <lineage>
        <taxon>Eukaryota</taxon>
        <taxon>Metazoa</taxon>
        <taxon>Chordata</taxon>
        <taxon>Craniata</taxon>
        <taxon>Vertebrata</taxon>
        <taxon>Euteleostomi</taxon>
        <taxon>Amphibia</taxon>
        <taxon>Batrachia</taxon>
        <taxon>Anura</taxon>
        <taxon>Pipoidea</taxon>
        <taxon>Pipidae</taxon>
        <taxon>Xenopodinae</taxon>
        <taxon>Xenopus</taxon>
        <taxon>Xenopus</taxon>
    </lineage>
</organism>
<dbReference type="SMART" id="SM00406">
    <property type="entry name" value="IGv"/>
    <property type="match status" value="1"/>
</dbReference>
<evidence type="ECO:0000256" key="15">
    <source>
        <dbReference type="SAM" id="Phobius"/>
    </source>
</evidence>
<feature type="signal peptide" evidence="16">
    <location>
        <begin position="1"/>
        <end position="35"/>
    </location>
</feature>
<dbReference type="SUPFAM" id="SSF48726">
    <property type="entry name" value="Immunoglobulin"/>
    <property type="match status" value="3"/>
</dbReference>
<gene>
    <name evidence="19" type="primary">nectin1.L</name>
</gene>
<accession>A0A8J1L6I2</accession>
<dbReference type="GO" id="GO:0005912">
    <property type="term" value="C:adherens junction"/>
    <property type="evidence" value="ECO:0000318"/>
    <property type="project" value="GO_Central"/>
</dbReference>
<feature type="region of interest" description="Disordered" evidence="14">
    <location>
        <begin position="377"/>
        <end position="409"/>
    </location>
</feature>
<evidence type="ECO:0000256" key="10">
    <source>
        <dbReference type="ARBA" id="ARBA00022989"/>
    </source>
</evidence>
<dbReference type="GO" id="GO:1902414">
    <property type="term" value="P:protein localization to cell junction"/>
    <property type="evidence" value="ECO:0000318"/>
    <property type="project" value="GO_Central"/>
</dbReference>
<feature type="chain" id="PRO_5035324243" evidence="16">
    <location>
        <begin position="36"/>
        <end position="529"/>
    </location>
</feature>
<dbReference type="Pfam" id="PF13927">
    <property type="entry name" value="Ig_3"/>
    <property type="match status" value="1"/>
</dbReference>
<dbReference type="OrthoDB" id="8718740at2759"/>
<dbReference type="Pfam" id="PF07686">
    <property type="entry name" value="V-set"/>
    <property type="match status" value="1"/>
</dbReference>
<dbReference type="GO" id="GO:0043296">
    <property type="term" value="C:apical junction complex"/>
    <property type="evidence" value="ECO:0000318"/>
    <property type="project" value="GO_Central"/>
</dbReference>
<keyword evidence="10 15" id="KW-1133">Transmembrane helix</keyword>
<evidence type="ECO:0000256" key="9">
    <source>
        <dbReference type="ARBA" id="ARBA00022949"/>
    </source>
</evidence>
<evidence type="ECO:0000313" key="19">
    <source>
        <dbReference type="RefSeq" id="XP_041425162.1"/>
    </source>
</evidence>
<sequence>MLLPWIMAPRRNGRCLCWPLTISVFLASVFQGVQSQMVLVNETVSGYTGDDVMLHCNFVNPLPSVKITQVTWQKSTNGSKQNVAIYNPAMGVSILPPYKERVSFLSPSFRDGTIKLTRLQLEDEGSYICEFATFPTGNRESQLNLTVLSKPVNHMEGTSNQLIAVPGSTKKVVVATCISANGKPPSSVNWETKLKGEPEYQEIKNDNGTVTVISRYLLVPNREAHQQPLTCVINYQTERYTQTTLLSVQYEPHVTIEGFDGNWYVRRPEVKLTCTADANPPPSLYEWRMANGSLPDNAVVNNNTLHFRGEVTYGFSGTYICEAKNAVGSRTGQIEVNVTDKPLPQGPSGSLLGIIGGLVAALLLIIAAVSAFVVRRKKQKQRSDTDSDMTDLPPTHKPAPPPKRKPEMKTPLTAHDIQVVHLDPVKAKEEIITLPIQTTYYDLSASTNSPYCEKRRFGEHCPQISEVRNFLSARCSHEEEYLDQLHPAYVPLSFYLQDSIARQTPEPNFCYAPPAGSRAPYVCPKEQYV</sequence>
<keyword evidence="12" id="KW-1015">Disulfide bond</keyword>
<dbReference type="CTD" id="494856"/>
<comment type="similarity">
    <text evidence="3">Belongs to the nectin family.</text>
</comment>
<dbReference type="InterPro" id="IPR051427">
    <property type="entry name" value="Nectin/Nectin-like"/>
</dbReference>